<accession>H6L6Z1</accession>
<dbReference type="HOGENOM" id="CLU_3375919_0_0_10"/>
<dbReference type="KEGG" id="sgn:SGRA_3700"/>
<gene>
    <name evidence="1" type="ordered locus">SGRA_3700</name>
</gene>
<evidence type="ECO:0000313" key="1">
    <source>
        <dbReference type="EMBL" id="AFC26421.1"/>
    </source>
</evidence>
<reference evidence="1 2" key="1">
    <citation type="journal article" date="2012" name="Stand. Genomic Sci.">
        <title>Complete genome sequencing and analysis of Saprospira grandis str. Lewin, a predatory marine bacterium.</title>
        <authorList>
            <person name="Saw J.H."/>
            <person name="Yuryev A."/>
            <person name="Kanbe M."/>
            <person name="Hou S."/>
            <person name="Young A.G."/>
            <person name="Aizawa S."/>
            <person name="Alam M."/>
        </authorList>
    </citation>
    <scope>NUCLEOTIDE SEQUENCE [LARGE SCALE GENOMIC DNA]</scope>
    <source>
        <strain evidence="1 2">Lewin</strain>
    </source>
</reference>
<keyword evidence="2" id="KW-1185">Reference proteome</keyword>
<dbReference type="Proteomes" id="UP000007519">
    <property type="component" value="Chromosome"/>
</dbReference>
<dbReference type="STRING" id="984262.SGRA_3700"/>
<protein>
    <submittedName>
        <fullName evidence="1">Uncharacterized protein</fullName>
    </submittedName>
</protein>
<name>H6L6Z1_SAPGL</name>
<proteinExistence type="predicted"/>
<evidence type="ECO:0000313" key="2">
    <source>
        <dbReference type="Proteomes" id="UP000007519"/>
    </source>
</evidence>
<dbReference type="AlphaFoldDB" id="H6L6Z1"/>
<organism evidence="1 2">
    <name type="scientific">Saprospira grandis (strain Lewin)</name>
    <dbReference type="NCBI Taxonomy" id="984262"/>
    <lineage>
        <taxon>Bacteria</taxon>
        <taxon>Pseudomonadati</taxon>
        <taxon>Bacteroidota</taxon>
        <taxon>Saprospiria</taxon>
        <taxon>Saprospirales</taxon>
        <taxon>Saprospiraceae</taxon>
        <taxon>Saprospira</taxon>
    </lineage>
</organism>
<sequence>MIEDEKNSPLCKERAVLLWGRSQKTKSENSCCAD</sequence>
<dbReference type="EMBL" id="CP002831">
    <property type="protein sequence ID" value="AFC26421.1"/>
    <property type="molecule type" value="Genomic_DNA"/>
</dbReference>